<dbReference type="PANTHER" id="PTHR10491">
    <property type="entry name" value="DTDP-4-DEHYDRORHAMNOSE REDUCTASE"/>
    <property type="match status" value="1"/>
</dbReference>
<dbReference type="Pfam" id="PF04321">
    <property type="entry name" value="RmlD_sub_bind"/>
    <property type="match status" value="1"/>
</dbReference>
<keyword evidence="2" id="KW-0560">Oxidoreductase</keyword>
<evidence type="ECO:0000259" key="3">
    <source>
        <dbReference type="Pfam" id="PF04321"/>
    </source>
</evidence>
<comment type="pathway">
    <text evidence="2">Carbohydrate biosynthesis; dTDP-L-rhamnose biosynthesis.</text>
</comment>
<dbReference type="PANTHER" id="PTHR10491:SF4">
    <property type="entry name" value="METHIONINE ADENOSYLTRANSFERASE 2 SUBUNIT BETA"/>
    <property type="match status" value="1"/>
</dbReference>
<evidence type="ECO:0000313" key="5">
    <source>
        <dbReference type="Proteomes" id="UP001597042"/>
    </source>
</evidence>
<evidence type="ECO:0000313" key="4">
    <source>
        <dbReference type="EMBL" id="MFD0782103.1"/>
    </source>
</evidence>
<proteinExistence type="inferred from homology"/>
<dbReference type="InterPro" id="IPR029903">
    <property type="entry name" value="RmlD-like-bd"/>
</dbReference>
<dbReference type="CDD" id="cd05254">
    <property type="entry name" value="dTDP_HR_like_SDR_e"/>
    <property type="match status" value="1"/>
</dbReference>
<comment type="function">
    <text evidence="2">Catalyzes the reduction of dTDP-6-deoxy-L-lyxo-4-hexulose to yield dTDP-L-rhamnose.</text>
</comment>
<dbReference type="SUPFAM" id="SSF51735">
    <property type="entry name" value="NAD(P)-binding Rossmann-fold domains"/>
    <property type="match status" value="1"/>
</dbReference>
<evidence type="ECO:0000256" key="2">
    <source>
        <dbReference type="RuleBase" id="RU364082"/>
    </source>
</evidence>
<accession>A0ABW2ZTU9</accession>
<evidence type="ECO:0000256" key="1">
    <source>
        <dbReference type="ARBA" id="ARBA00010944"/>
    </source>
</evidence>
<keyword evidence="5" id="KW-1185">Reference proteome</keyword>
<protein>
    <recommendedName>
        <fullName evidence="2">dTDP-4-dehydrorhamnose reductase</fullName>
        <ecNumber evidence="2">1.1.1.133</ecNumber>
    </recommendedName>
</protein>
<dbReference type="Proteomes" id="UP001597042">
    <property type="component" value="Unassembled WGS sequence"/>
</dbReference>
<dbReference type="EC" id="1.1.1.133" evidence="2"/>
<gene>
    <name evidence="4" type="ORF">ACFQZV_12445</name>
</gene>
<keyword evidence="2" id="KW-0521">NADP</keyword>
<name>A0ABW2ZTU9_9MICO</name>
<comment type="caution">
    <text evidence="4">The sequence shown here is derived from an EMBL/GenBank/DDBJ whole genome shotgun (WGS) entry which is preliminary data.</text>
</comment>
<organism evidence="4 5">
    <name type="scientific">Microbacterium koreense</name>
    <dbReference type="NCBI Taxonomy" id="323761"/>
    <lineage>
        <taxon>Bacteria</taxon>
        <taxon>Bacillati</taxon>
        <taxon>Actinomycetota</taxon>
        <taxon>Actinomycetes</taxon>
        <taxon>Micrococcales</taxon>
        <taxon>Microbacteriaceae</taxon>
        <taxon>Microbacterium</taxon>
    </lineage>
</organism>
<dbReference type="EMBL" id="JBHTIM010000001">
    <property type="protein sequence ID" value="MFD0782103.1"/>
    <property type="molecule type" value="Genomic_DNA"/>
</dbReference>
<comment type="similarity">
    <text evidence="1 2">Belongs to the dTDP-4-dehydrorhamnose reductase family.</text>
</comment>
<dbReference type="InterPro" id="IPR036291">
    <property type="entry name" value="NAD(P)-bd_dom_sf"/>
</dbReference>
<sequence>MTWLVTGASGLLGATAVLKLNEAGERVVGVSRSALPDVPTEHRVADLSRVEERRGIVASSDARVVLHAAAVATIEACERDPVAARELNVQAPADLAAQAAQEGARFIHISTDAVFDGDRGGYGEADAPRPTGVYGRTKLDGERAVMDANSDALVARVNFYGWSPTGRRSLIEFFARSLSRGSVVNGFTDVRVSTLYAGDLVAALRVAEASGVSGVLHIAARDSTTKFEFGRATARRFGWDASLVRPALSSDVLEHARGRDLSLDVDRYLHRVGPLPMQEESLQAAFNDYSRGLADRVAAFSPEGRAR</sequence>
<feature type="domain" description="RmlD-like substrate binding" evidence="3">
    <location>
        <begin position="1"/>
        <end position="289"/>
    </location>
</feature>
<reference evidence="5" key="1">
    <citation type="journal article" date="2019" name="Int. J. Syst. Evol. Microbiol.">
        <title>The Global Catalogue of Microorganisms (GCM) 10K type strain sequencing project: providing services to taxonomists for standard genome sequencing and annotation.</title>
        <authorList>
            <consortium name="The Broad Institute Genomics Platform"/>
            <consortium name="The Broad Institute Genome Sequencing Center for Infectious Disease"/>
            <person name="Wu L."/>
            <person name="Ma J."/>
        </authorList>
    </citation>
    <scope>NUCLEOTIDE SEQUENCE [LARGE SCALE GENOMIC DNA]</scope>
    <source>
        <strain evidence="5">CCUG 50754</strain>
    </source>
</reference>
<dbReference type="Gene3D" id="3.40.50.720">
    <property type="entry name" value="NAD(P)-binding Rossmann-like Domain"/>
    <property type="match status" value="1"/>
</dbReference>
<dbReference type="RefSeq" id="WP_378753393.1">
    <property type="nucleotide sequence ID" value="NZ_JBHSSV010000015.1"/>
</dbReference>
<dbReference type="InterPro" id="IPR005913">
    <property type="entry name" value="dTDP_dehydrorham_reduct"/>
</dbReference>